<evidence type="ECO:0000313" key="2">
    <source>
        <dbReference type="EMBL" id="ACT60828.1"/>
    </source>
</evidence>
<feature type="domain" description="NAD(P)-binding" evidence="1">
    <location>
        <begin position="11"/>
        <end position="124"/>
    </location>
</feature>
<evidence type="ECO:0000313" key="3">
    <source>
        <dbReference type="Proteomes" id="UP000002745"/>
    </source>
</evidence>
<organism evidence="2 3">
    <name type="scientific">Hirschia baltica (strain ATCC 49814 / DSM 5838 / IFAM 1418)</name>
    <dbReference type="NCBI Taxonomy" id="582402"/>
    <lineage>
        <taxon>Bacteria</taxon>
        <taxon>Pseudomonadati</taxon>
        <taxon>Pseudomonadota</taxon>
        <taxon>Alphaproteobacteria</taxon>
        <taxon>Hyphomonadales</taxon>
        <taxon>Hyphomonadaceae</taxon>
        <taxon>Hirschia</taxon>
    </lineage>
</organism>
<keyword evidence="2" id="KW-0614">Plasmid</keyword>
<keyword evidence="3" id="KW-1185">Reference proteome</keyword>
<dbReference type="Proteomes" id="UP000002745">
    <property type="component" value="Plasmid pHbal01"/>
</dbReference>
<gene>
    <name evidence="2" type="ordered locus">Hbal_3161</name>
</gene>
<dbReference type="OrthoDB" id="7170465at2"/>
<name>C6XRY7_HIRBI</name>
<dbReference type="HOGENOM" id="CLU_049717_0_0_5"/>
<dbReference type="EMBL" id="CP001679">
    <property type="protein sequence ID" value="ACT60828.1"/>
    <property type="molecule type" value="Genomic_DNA"/>
</dbReference>
<dbReference type="GO" id="GO:0004029">
    <property type="term" value="F:aldehyde dehydrogenase (NAD+) activity"/>
    <property type="evidence" value="ECO:0007669"/>
    <property type="project" value="TreeGrafter"/>
</dbReference>
<proteinExistence type="predicted"/>
<dbReference type="RefSeq" id="WP_012778215.1">
    <property type="nucleotide sequence ID" value="NC_012983.1"/>
</dbReference>
<dbReference type="InterPro" id="IPR036291">
    <property type="entry name" value="NAD(P)-bd_dom_sf"/>
</dbReference>
<sequence>MQNGKIACVLGATGGVGGAITEALLARGWRINALVRDVKKAQKIFAEDVNWVQGDAMIRHDVIKAATNASVIIHALNPPGYSNWSKLVLPMIDNTIFAAEQIGARIVLPGTIYNYDPVNTRLVNAETPQNAKSRKGKIRVELEKRLERASANSPVLILRAGDFYGSDLRSSWFSQAMIKAGKPVTKITMTARGAGHSWAYLPDLAECFSRLIEIPEKLKDFEVLQFEGLYEQTGHEMADSIERILGRKIKRATFPWWAMQLLAPLGGFPREAAEIAPYWKYPMKLDNTRLIQLLGEEIHTPLDATIYSSLIDMKCLSS</sequence>
<accession>C6XRY7</accession>
<dbReference type="GO" id="GO:0005737">
    <property type="term" value="C:cytoplasm"/>
    <property type="evidence" value="ECO:0007669"/>
    <property type="project" value="TreeGrafter"/>
</dbReference>
<geneLocation type="plasmid" evidence="2 3">
    <name>pHbal01</name>
</geneLocation>
<protein>
    <submittedName>
        <fullName evidence="2">NAD-dependent epimerase/dehydratase</fullName>
    </submittedName>
</protein>
<dbReference type="Gene3D" id="3.40.50.720">
    <property type="entry name" value="NAD(P)-binding Rossmann-like Domain"/>
    <property type="match status" value="1"/>
</dbReference>
<dbReference type="Pfam" id="PF13460">
    <property type="entry name" value="NAD_binding_10"/>
    <property type="match status" value="1"/>
</dbReference>
<dbReference type="InterPro" id="IPR016040">
    <property type="entry name" value="NAD(P)-bd_dom"/>
</dbReference>
<dbReference type="PANTHER" id="PTHR48079:SF6">
    <property type="entry name" value="NAD(P)-BINDING DOMAIN-CONTAINING PROTEIN-RELATED"/>
    <property type="match status" value="1"/>
</dbReference>
<reference evidence="3" key="1">
    <citation type="journal article" date="2011" name="J. Bacteriol.">
        <title>Genome sequences of eight morphologically diverse alphaproteobacteria.</title>
        <authorList>
            <consortium name="US DOE Joint Genome Institute"/>
            <person name="Brown P.J."/>
            <person name="Kysela D.T."/>
            <person name="Buechlein A."/>
            <person name="Hemmerich C."/>
            <person name="Brun Y.V."/>
        </authorList>
    </citation>
    <scope>NUCLEOTIDE SEQUENCE [LARGE SCALE GENOMIC DNA]</scope>
    <source>
        <strain evidence="3">ATCC 49814 / DSM 5838 / IFAM 1418</strain>
        <plasmid evidence="3">pHbal01</plasmid>
    </source>
</reference>
<dbReference type="SUPFAM" id="SSF51735">
    <property type="entry name" value="NAD(P)-binding Rossmann-fold domains"/>
    <property type="match status" value="1"/>
</dbReference>
<dbReference type="InterPro" id="IPR051783">
    <property type="entry name" value="NAD(P)-dependent_oxidoreduct"/>
</dbReference>
<dbReference type="AlphaFoldDB" id="C6XRY7"/>
<evidence type="ECO:0000259" key="1">
    <source>
        <dbReference type="Pfam" id="PF13460"/>
    </source>
</evidence>
<dbReference type="PANTHER" id="PTHR48079">
    <property type="entry name" value="PROTEIN YEEZ"/>
    <property type="match status" value="1"/>
</dbReference>
<dbReference type="eggNOG" id="COG0451">
    <property type="taxonomic scope" value="Bacteria"/>
</dbReference>
<dbReference type="KEGG" id="hba:Hbal_3161"/>